<keyword evidence="1" id="KW-1185">Reference proteome</keyword>
<organism evidence="1 2">
    <name type="scientific">Romanomermis culicivorax</name>
    <name type="common">Nematode worm</name>
    <dbReference type="NCBI Taxonomy" id="13658"/>
    <lineage>
        <taxon>Eukaryota</taxon>
        <taxon>Metazoa</taxon>
        <taxon>Ecdysozoa</taxon>
        <taxon>Nematoda</taxon>
        <taxon>Enoplea</taxon>
        <taxon>Dorylaimia</taxon>
        <taxon>Mermithida</taxon>
        <taxon>Mermithoidea</taxon>
        <taxon>Mermithidae</taxon>
        <taxon>Romanomermis</taxon>
    </lineage>
</organism>
<dbReference type="Proteomes" id="UP000887565">
    <property type="component" value="Unplaced"/>
</dbReference>
<evidence type="ECO:0000313" key="2">
    <source>
        <dbReference type="WBParaSite" id="nRc.2.0.1.t23797-RA"/>
    </source>
</evidence>
<reference evidence="2" key="1">
    <citation type="submission" date="2022-11" db="UniProtKB">
        <authorList>
            <consortium name="WormBaseParasite"/>
        </authorList>
    </citation>
    <scope>IDENTIFICATION</scope>
</reference>
<name>A0A915JCB0_ROMCU</name>
<proteinExistence type="predicted"/>
<dbReference type="AlphaFoldDB" id="A0A915JCB0"/>
<evidence type="ECO:0000313" key="1">
    <source>
        <dbReference type="Proteomes" id="UP000887565"/>
    </source>
</evidence>
<protein>
    <submittedName>
        <fullName evidence="2">Uncharacterized protein</fullName>
    </submittedName>
</protein>
<dbReference type="WBParaSite" id="nRc.2.0.1.t23797-RA">
    <property type="protein sequence ID" value="nRc.2.0.1.t23797-RA"/>
    <property type="gene ID" value="nRc.2.0.1.g23797"/>
</dbReference>
<accession>A0A915JCB0</accession>
<sequence length="73" mass="8299">MKTEVALQDALIQLLQQAPISMATETIVDTVNVNHFEHCLLGEFFSYFFSSTTVVEINESMNERLTIFDSVQI</sequence>